<feature type="binding site" evidence="3">
    <location>
        <position position="243"/>
    </location>
    <ligand>
        <name>ATP</name>
        <dbReference type="ChEBI" id="CHEBI:30616"/>
    </ligand>
</feature>
<keyword evidence="5" id="KW-0418">Kinase</keyword>
<evidence type="ECO:0000313" key="5">
    <source>
        <dbReference type="EMBL" id="MBR9728036.1"/>
    </source>
</evidence>
<evidence type="ECO:0000256" key="1">
    <source>
        <dbReference type="ARBA" id="ARBA00022614"/>
    </source>
</evidence>
<dbReference type="PROSITE" id="PS50011">
    <property type="entry name" value="PROTEIN_KINASE_DOM"/>
    <property type="match status" value="1"/>
</dbReference>
<keyword evidence="5" id="KW-0808">Transferase</keyword>
<feature type="domain" description="Protein kinase" evidence="4">
    <location>
        <begin position="205"/>
        <end position="471"/>
    </location>
</feature>
<dbReference type="SUPFAM" id="SSF56112">
    <property type="entry name" value="Protein kinase-like (PK-like)"/>
    <property type="match status" value="1"/>
</dbReference>
<keyword evidence="6" id="KW-1185">Reference proteome</keyword>
<dbReference type="SUPFAM" id="SSF52058">
    <property type="entry name" value="L domain-like"/>
    <property type="match status" value="1"/>
</dbReference>
<dbReference type="Pfam" id="PF07714">
    <property type="entry name" value="PK_Tyr_Ser-Thr"/>
    <property type="match status" value="1"/>
</dbReference>
<organism evidence="5 6">
    <name type="scientific">Shewanella intestini</name>
    <dbReference type="NCBI Taxonomy" id="2017544"/>
    <lineage>
        <taxon>Bacteria</taxon>
        <taxon>Pseudomonadati</taxon>
        <taxon>Pseudomonadota</taxon>
        <taxon>Gammaproteobacteria</taxon>
        <taxon>Alteromonadales</taxon>
        <taxon>Shewanellaceae</taxon>
        <taxon>Shewanella</taxon>
    </lineage>
</organism>
<keyword evidence="1" id="KW-0433">Leucine-rich repeat</keyword>
<dbReference type="InterPro" id="IPR001245">
    <property type="entry name" value="Ser-Thr/Tyr_kinase_cat_dom"/>
</dbReference>
<accession>A0ABS5I1X6</accession>
<dbReference type="PROSITE" id="PS00107">
    <property type="entry name" value="PROTEIN_KINASE_ATP"/>
    <property type="match status" value="1"/>
</dbReference>
<dbReference type="Proteomes" id="UP000811844">
    <property type="component" value="Unassembled WGS sequence"/>
</dbReference>
<comment type="caution">
    <text evidence="5">The sequence shown here is derived from an EMBL/GenBank/DDBJ whole genome shotgun (WGS) entry which is preliminary data.</text>
</comment>
<sequence>MHTLAQLTSGELTHTGLKRLQIAEQLTQFPLEILQLASTLEVLDLSNNRLSSLPDEFAQLTELKILFLSFNCFSEIPAIIAQCPKLEMIGFKANQITYAAENCFPLATRWLILTDNKLTQLPDSIGDLSRLKKFALAGNQLTTLPSSMQQCQELELLRVSANQLDVIPQWLLSMPKLAWLAFSGNPATDRQQTHNNFCHAKLEELQLGDHLGQGASGVIYQATWRQPSVNNAQHQHKETAAAKDKLTAMTDKEVAVKMFRGAVTSDGYPSDELHCCLSAGHHPNLIKVLAQVTQPGQLGLVMELIPAHFYNLGLPPSLITCTRDTFSTDMDISMAHIIKVMTSMANALNHLHHNQVSHGDIYAHNTMIDTQANMLFGDFGAASDLTTLTPTQAQLMQAIEVRAWGNMLEDLLQQQLNLGYISTTDIELTQPEQTASTTAQKLMCLVLQCQQDNAFARPTFTALETQLNQLG</sequence>
<keyword evidence="3" id="KW-0547">Nucleotide-binding</keyword>
<dbReference type="SMART" id="SM00364">
    <property type="entry name" value="LRR_BAC"/>
    <property type="match status" value="5"/>
</dbReference>
<dbReference type="GO" id="GO:0016301">
    <property type="term" value="F:kinase activity"/>
    <property type="evidence" value="ECO:0007669"/>
    <property type="project" value="UniProtKB-KW"/>
</dbReference>
<dbReference type="InterPro" id="IPR017441">
    <property type="entry name" value="Protein_kinase_ATP_BS"/>
</dbReference>
<dbReference type="InterPro" id="IPR001611">
    <property type="entry name" value="Leu-rich_rpt"/>
</dbReference>
<dbReference type="SMART" id="SM00369">
    <property type="entry name" value="LRR_TYP"/>
    <property type="match status" value="4"/>
</dbReference>
<dbReference type="InterPro" id="IPR000719">
    <property type="entry name" value="Prot_kinase_dom"/>
</dbReference>
<dbReference type="EMBL" id="JAAIKR010000006">
    <property type="protein sequence ID" value="MBR9728036.1"/>
    <property type="molecule type" value="Genomic_DNA"/>
</dbReference>
<evidence type="ECO:0000256" key="2">
    <source>
        <dbReference type="ARBA" id="ARBA00022737"/>
    </source>
</evidence>
<dbReference type="PANTHER" id="PTHR48051">
    <property type="match status" value="1"/>
</dbReference>
<evidence type="ECO:0000256" key="3">
    <source>
        <dbReference type="PROSITE-ProRule" id="PRU10141"/>
    </source>
</evidence>
<dbReference type="RefSeq" id="WP_153664221.1">
    <property type="nucleotide sequence ID" value="NZ_JAAIKR010000006.1"/>
</dbReference>
<dbReference type="Gene3D" id="1.10.510.10">
    <property type="entry name" value="Transferase(Phosphotransferase) domain 1"/>
    <property type="match status" value="1"/>
</dbReference>
<dbReference type="InterPro" id="IPR011009">
    <property type="entry name" value="Kinase-like_dom_sf"/>
</dbReference>
<dbReference type="PANTHER" id="PTHR48051:SF1">
    <property type="entry name" value="RAS SUPPRESSOR PROTEIN 1"/>
    <property type="match status" value="1"/>
</dbReference>
<evidence type="ECO:0000313" key="6">
    <source>
        <dbReference type="Proteomes" id="UP000811844"/>
    </source>
</evidence>
<dbReference type="Gene3D" id="3.30.200.20">
    <property type="entry name" value="Phosphorylase Kinase, domain 1"/>
    <property type="match status" value="1"/>
</dbReference>
<dbReference type="InterPro" id="IPR003591">
    <property type="entry name" value="Leu-rich_rpt_typical-subtyp"/>
</dbReference>
<dbReference type="Pfam" id="PF13855">
    <property type="entry name" value="LRR_8"/>
    <property type="match status" value="2"/>
</dbReference>
<dbReference type="PROSITE" id="PS51450">
    <property type="entry name" value="LRR"/>
    <property type="match status" value="1"/>
</dbReference>
<gene>
    <name evidence="5" type="ORF">G3R48_08575</name>
</gene>
<keyword evidence="3" id="KW-0067">ATP-binding</keyword>
<proteinExistence type="predicted"/>
<keyword evidence="2" id="KW-0677">Repeat</keyword>
<dbReference type="Gene3D" id="3.80.10.10">
    <property type="entry name" value="Ribonuclease Inhibitor"/>
    <property type="match status" value="2"/>
</dbReference>
<protein>
    <submittedName>
        <fullName evidence="5">Protein kinase</fullName>
    </submittedName>
</protein>
<name>A0ABS5I1X6_9GAMM</name>
<evidence type="ECO:0000259" key="4">
    <source>
        <dbReference type="PROSITE" id="PS50011"/>
    </source>
</evidence>
<dbReference type="InterPro" id="IPR032675">
    <property type="entry name" value="LRR_dom_sf"/>
</dbReference>
<reference evidence="5 6" key="1">
    <citation type="submission" date="2020-02" db="EMBL/GenBank/DDBJ databases">
        <title>Shewanella WXL01 sp. nov., a marine bacterium isolated from green algae in Luhuitou Fringing Reef (Northern South China Sea).</title>
        <authorList>
            <person name="Wang X."/>
        </authorList>
    </citation>
    <scope>NUCLEOTIDE SEQUENCE [LARGE SCALE GENOMIC DNA]</scope>
    <source>
        <strain evidence="5 6">MCCC 1A01895</strain>
    </source>
</reference>
<dbReference type="InterPro" id="IPR050216">
    <property type="entry name" value="LRR_domain-containing"/>
</dbReference>